<name>A0A5B7J0N9_PORTR</name>
<evidence type="ECO:0000313" key="2">
    <source>
        <dbReference type="EMBL" id="MPC88345.1"/>
    </source>
</evidence>
<evidence type="ECO:0000256" key="1">
    <source>
        <dbReference type="SAM" id="MobiDB-lite"/>
    </source>
</evidence>
<protein>
    <submittedName>
        <fullName evidence="2">Uncharacterized protein</fullName>
    </submittedName>
</protein>
<organism evidence="2 3">
    <name type="scientific">Portunus trituberculatus</name>
    <name type="common">Swimming crab</name>
    <name type="synonym">Neptunus trituberculatus</name>
    <dbReference type="NCBI Taxonomy" id="210409"/>
    <lineage>
        <taxon>Eukaryota</taxon>
        <taxon>Metazoa</taxon>
        <taxon>Ecdysozoa</taxon>
        <taxon>Arthropoda</taxon>
        <taxon>Crustacea</taxon>
        <taxon>Multicrustacea</taxon>
        <taxon>Malacostraca</taxon>
        <taxon>Eumalacostraca</taxon>
        <taxon>Eucarida</taxon>
        <taxon>Decapoda</taxon>
        <taxon>Pleocyemata</taxon>
        <taxon>Brachyura</taxon>
        <taxon>Eubrachyura</taxon>
        <taxon>Portunoidea</taxon>
        <taxon>Portunidae</taxon>
        <taxon>Portuninae</taxon>
        <taxon>Portunus</taxon>
    </lineage>
</organism>
<gene>
    <name evidence="2" type="ORF">E2C01_083245</name>
</gene>
<reference evidence="2 3" key="1">
    <citation type="submission" date="2019-05" db="EMBL/GenBank/DDBJ databases">
        <title>Another draft genome of Portunus trituberculatus and its Hox gene families provides insights of decapod evolution.</title>
        <authorList>
            <person name="Jeong J.-H."/>
            <person name="Song I."/>
            <person name="Kim S."/>
            <person name="Choi T."/>
            <person name="Kim D."/>
            <person name="Ryu S."/>
            <person name="Kim W."/>
        </authorList>
    </citation>
    <scope>NUCLEOTIDE SEQUENCE [LARGE SCALE GENOMIC DNA]</scope>
    <source>
        <tissue evidence="2">Muscle</tissue>
    </source>
</reference>
<dbReference type="AlphaFoldDB" id="A0A5B7J0N9"/>
<dbReference type="EMBL" id="VSRR010077515">
    <property type="protein sequence ID" value="MPC88345.1"/>
    <property type="molecule type" value="Genomic_DNA"/>
</dbReference>
<keyword evidence="3" id="KW-1185">Reference proteome</keyword>
<comment type="caution">
    <text evidence="2">The sequence shown here is derived from an EMBL/GenBank/DDBJ whole genome shotgun (WGS) entry which is preliminary data.</text>
</comment>
<feature type="region of interest" description="Disordered" evidence="1">
    <location>
        <begin position="1"/>
        <end position="22"/>
    </location>
</feature>
<accession>A0A5B7J0N9</accession>
<dbReference type="Proteomes" id="UP000324222">
    <property type="component" value="Unassembled WGS sequence"/>
</dbReference>
<sequence length="22" mass="2421">MEASRGRLPPPGKGWWRPALSA</sequence>
<proteinExistence type="predicted"/>
<evidence type="ECO:0000313" key="3">
    <source>
        <dbReference type="Proteomes" id="UP000324222"/>
    </source>
</evidence>